<dbReference type="AlphaFoldDB" id="A0A2M7TP60"/>
<feature type="non-terminal residue" evidence="3">
    <location>
        <position position="1"/>
    </location>
</feature>
<dbReference type="Pfam" id="PF02355">
    <property type="entry name" value="SecD_SecF_C"/>
    <property type="match status" value="1"/>
</dbReference>
<name>A0A2M7TP60_9BACT</name>
<comment type="caution">
    <text evidence="3">The sequence shown here is derived from an EMBL/GenBank/DDBJ whole genome shotgun (WGS) entry which is preliminary data.</text>
</comment>
<feature type="transmembrane region" description="Helical" evidence="1">
    <location>
        <begin position="31"/>
        <end position="54"/>
    </location>
</feature>
<evidence type="ECO:0000256" key="1">
    <source>
        <dbReference type="SAM" id="Phobius"/>
    </source>
</evidence>
<reference evidence="4" key="1">
    <citation type="submission" date="2017-09" db="EMBL/GenBank/DDBJ databases">
        <title>Depth-based differentiation of microbial function through sediment-hosted aquifers and enrichment of novel symbionts in the deep terrestrial subsurface.</title>
        <authorList>
            <person name="Probst A.J."/>
            <person name="Ladd B."/>
            <person name="Jarett J.K."/>
            <person name="Geller-Mcgrath D.E."/>
            <person name="Sieber C.M.K."/>
            <person name="Emerson J.B."/>
            <person name="Anantharaman K."/>
            <person name="Thomas B.C."/>
            <person name="Malmstrom R."/>
            <person name="Stieglmeier M."/>
            <person name="Klingl A."/>
            <person name="Woyke T."/>
            <person name="Ryan C.M."/>
            <person name="Banfield J.F."/>
        </authorList>
    </citation>
    <scope>NUCLEOTIDE SEQUENCE [LARGE SCALE GENOMIC DNA]</scope>
</reference>
<evidence type="ECO:0000313" key="4">
    <source>
        <dbReference type="Proteomes" id="UP000229753"/>
    </source>
</evidence>
<keyword evidence="1" id="KW-0812">Transmembrane</keyword>
<evidence type="ECO:0000313" key="3">
    <source>
        <dbReference type="EMBL" id="PIZ50194.1"/>
    </source>
</evidence>
<gene>
    <name evidence="3" type="ORF">COY29_00345</name>
</gene>
<feature type="domain" description="Protein export membrane protein SecD/SecF C-terminal" evidence="2">
    <location>
        <begin position="2"/>
        <end position="55"/>
    </location>
</feature>
<accession>A0A2M7TP60</accession>
<keyword evidence="1" id="KW-0472">Membrane</keyword>
<dbReference type="Gene3D" id="1.20.1640.10">
    <property type="entry name" value="Multidrug efflux transporter AcrB transmembrane domain"/>
    <property type="match status" value="1"/>
</dbReference>
<protein>
    <submittedName>
        <fullName evidence="3">Protein translocase subunit SecF</fullName>
    </submittedName>
</protein>
<dbReference type="Proteomes" id="UP000229753">
    <property type="component" value="Unassembled WGS sequence"/>
</dbReference>
<dbReference type="InterPro" id="IPR048634">
    <property type="entry name" value="SecD_SecF_C"/>
</dbReference>
<proteinExistence type="predicted"/>
<sequence length="64" mass="7029">ARSINNSFTIIFMLLASILLGGETIKWFAVALLIGTVSGTYSSPFVSVAILVTWDKLEKKLKRV</sequence>
<organism evidence="3 4">
    <name type="scientific">Candidatus Woesebacteria bacterium CG_4_10_14_0_2_um_filter_39_14</name>
    <dbReference type="NCBI Taxonomy" id="1975054"/>
    <lineage>
        <taxon>Bacteria</taxon>
        <taxon>Candidatus Woeseibacteriota</taxon>
    </lineage>
</organism>
<keyword evidence="1" id="KW-1133">Transmembrane helix</keyword>
<evidence type="ECO:0000259" key="2">
    <source>
        <dbReference type="Pfam" id="PF02355"/>
    </source>
</evidence>
<dbReference type="EMBL" id="PFNO01000011">
    <property type="protein sequence ID" value="PIZ50194.1"/>
    <property type="molecule type" value="Genomic_DNA"/>
</dbReference>
<dbReference type="SUPFAM" id="SSF82866">
    <property type="entry name" value="Multidrug efflux transporter AcrB transmembrane domain"/>
    <property type="match status" value="1"/>
</dbReference>